<feature type="chain" id="PRO_5030935508" evidence="1">
    <location>
        <begin position="24"/>
        <end position="155"/>
    </location>
</feature>
<feature type="signal peptide" evidence="1">
    <location>
        <begin position="1"/>
        <end position="23"/>
    </location>
</feature>
<dbReference type="AlphaFoldDB" id="A0A7R9PLU7"/>
<sequence length="155" mass="17285">MSCLSLNCLLLSITSLLIAGGVGETKQDPLYRASLPRLYPYKENTKENNGYDPLVSFLRTCTVRATQPLYCLDRSTVHVFEAVRDECTSIHSAKENSASIGSQQFVLPSLSTITIPPTATLTLPEHSSVPPLLTLPEHPFHRDSRCRNILMFHRD</sequence>
<proteinExistence type="predicted"/>
<dbReference type="EMBL" id="OE841356">
    <property type="protein sequence ID" value="CAD7595422.1"/>
    <property type="molecule type" value="Genomic_DNA"/>
</dbReference>
<evidence type="ECO:0000313" key="2">
    <source>
        <dbReference type="EMBL" id="CAD7595422.1"/>
    </source>
</evidence>
<evidence type="ECO:0000256" key="1">
    <source>
        <dbReference type="SAM" id="SignalP"/>
    </source>
</evidence>
<organism evidence="2">
    <name type="scientific">Timema genevievae</name>
    <name type="common">Walking stick</name>
    <dbReference type="NCBI Taxonomy" id="629358"/>
    <lineage>
        <taxon>Eukaryota</taxon>
        <taxon>Metazoa</taxon>
        <taxon>Ecdysozoa</taxon>
        <taxon>Arthropoda</taxon>
        <taxon>Hexapoda</taxon>
        <taxon>Insecta</taxon>
        <taxon>Pterygota</taxon>
        <taxon>Neoptera</taxon>
        <taxon>Polyneoptera</taxon>
        <taxon>Phasmatodea</taxon>
        <taxon>Timematodea</taxon>
        <taxon>Timematoidea</taxon>
        <taxon>Timematidae</taxon>
        <taxon>Timema</taxon>
    </lineage>
</organism>
<reference evidence="2" key="1">
    <citation type="submission" date="2020-11" db="EMBL/GenBank/DDBJ databases">
        <authorList>
            <person name="Tran Van P."/>
        </authorList>
    </citation>
    <scope>NUCLEOTIDE SEQUENCE</scope>
</reference>
<name>A0A7R9PLU7_TIMGE</name>
<accession>A0A7R9PLU7</accession>
<protein>
    <submittedName>
        <fullName evidence="2">Uncharacterized protein</fullName>
    </submittedName>
</protein>
<gene>
    <name evidence="2" type="ORF">TGEB3V08_LOCUS6019</name>
</gene>
<keyword evidence="1" id="KW-0732">Signal</keyword>